<accession>A0AAW6T1U2</accession>
<dbReference type="EMBL" id="JASATX010000001">
    <property type="protein sequence ID" value="MDI2097379.1"/>
    <property type="molecule type" value="Genomic_DNA"/>
</dbReference>
<keyword evidence="1" id="KW-0472">Membrane</keyword>
<keyword evidence="1" id="KW-0812">Transmembrane</keyword>
<dbReference type="InterPro" id="IPR006750">
    <property type="entry name" value="YdcZ"/>
</dbReference>
<feature type="transmembrane region" description="Helical" evidence="1">
    <location>
        <begin position="55"/>
        <end position="74"/>
    </location>
</feature>
<dbReference type="AlphaFoldDB" id="A0AAW6T1U2"/>
<keyword evidence="1" id="KW-1133">Transmembrane helix</keyword>
<name>A0AAW6T1U2_9MICO</name>
<evidence type="ECO:0000313" key="2">
    <source>
        <dbReference type="EMBL" id="MDI2097379.1"/>
    </source>
</evidence>
<reference evidence="2 3" key="1">
    <citation type="submission" date="2023-04" db="EMBL/GenBank/DDBJ databases">
        <title>Klugiella caeni sp. nov. isolated from the sludge of biochemical tank.</title>
        <authorList>
            <person name="Geng K."/>
        </authorList>
    </citation>
    <scope>NUCLEOTIDE SEQUENCE [LARGE SCALE GENOMIC DNA]</scope>
    <source>
        <strain evidence="2 3">YN-L-19</strain>
    </source>
</reference>
<feature type="transmembrane region" description="Helical" evidence="1">
    <location>
        <begin position="274"/>
        <end position="292"/>
    </location>
</feature>
<dbReference type="Pfam" id="PF04657">
    <property type="entry name" value="DMT_YdcZ"/>
    <property type="match status" value="2"/>
</dbReference>
<feature type="transmembrane region" description="Helical" evidence="1">
    <location>
        <begin position="304"/>
        <end position="323"/>
    </location>
</feature>
<feature type="transmembrane region" description="Helical" evidence="1">
    <location>
        <begin position="158"/>
        <end position="176"/>
    </location>
</feature>
<sequence>MLVATSFGSQSLRRSRGGGRGVVVVSAVVAVLAGAILAVQVRVNGALGAALGDALVASAISFAVGLLGAAAVVVGSRKARRGFRLLHHAIATRRVRWWELLGGLSGVLYIFSQGLTGASLGAALFTVGVVAGQTLSSLIVDRLGWGPAGPITMTPTRLIAAALGLAAGLQAVVGGLAFADNLLLLAFPFAAGLSLAWQQAVNSTVAVVSEEPLGITLINFALGAVLLAPAVLLLPSSRQALSGAWPSEVWIYSGGLFGVAFVVLATVIVARSGVLVFGLASIGGQLAVSVALDLLFPTGRPFQWTYLLAVVTAFSAAAIALPWRQRTRSST</sequence>
<evidence type="ECO:0000256" key="1">
    <source>
        <dbReference type="SAM" id="Phobius"/>
    </source>
</evidence>
<feature type="transmembrane region" description="Helical" evidence="1">
    <location>
        <begin position="213"/>
        <end position="234"/>
    </location>
</feature>
<dbReference type="GO" id="GO:0005886">
    <property type="term" value="C:plasma membrane"/>
    <property type="evidence" value="ECO:0007669"/>
    <property type="project" value="TreeGrafter"/>
</dbReference>
<feature type="transmembrane region" description="Helical" evidence="1">
    <location>
        <begin position="95"/>
        <end position="112"/>
    </location>
</feature>
<dbReference type="PANTHER" id="PTHR34821">
    <property type="entry name" value="INNER MEMBRANE PROTEIN YDCZ"/>
    <property type="match status" value="1"/>
</dbReference>
<dbReference type="Proteomes" id="UP001321506">
    <property type="component" value="Unassembled WGS sequence"/>
</dbReference>
<protein>
    <submittedName>
        <fullName evidence="2">DMT family transporter</fullName>
    </submittedName>
</protein>
<keyword evidence="3" id="KW-1185">Reference proteome</keyword>
<feature type="transmembrane region" description="Helical" evidence="1">
    <location>
        <begin position="118"/>
        <end position="138"/>
    </location>
</feature>
<comment type="caution">
    <text evidence="2">The sequence shown here is derived from an EMBL/GenBank/DDBJ whole genome shotgun (WGS) entry which is preliminary data.</text>
</comment>
<feature type="transmembrane region" description="Helical" evidence="1">
    <location>
        <begin position="249"/>
        <end position="269"/>
    </location>
</feature>
<proteinExistence type="predicted"/>
<gene>
    <name evidence="2" type="ORF">QF206_00150</name>
</gene>
<evidence type="ECO:0000313" key="3">
    <source>
        <dbReference type="Proteomes" id="UP001321506"/>
    </source>
</evidence>
<feature type="transmembrane region" description="Helical" evidence="1">
    <location>
        <begin position="182"/>
        <end position="201"/>
    </location>
</feature>
<dbReference type="PANTHER" id="PTHR34821:SF2">
    <property type="entry name" value="INNER MEMBRANE PROTEIN YDCZ"/>
    <property type="match status" value="1"/>
</dbReference>
<organism evidence="2 3">
    <name type="scientific">Ruicaihuangia caeni</name>
    <dbReference type="NCBI Taxonomy" id="3042517"/>
    <lineage>
        <taxon>Bacteria</taxon>
        <taxon>Bacillati</taxon>
        <taxon>Actinomycetota</taxon>
        <taxon>Actinomycetes</taxon>
        <taxon>Micrococcales</taxon>
        <taxon>Microbacteriaceae</taxon>
        <taxon>Ruicaihuangia</taxon>
    </lineage>
</organism>
<feature type="transmembrane region" description="Helical" evidence="1">
    <location>
        <begin position="21"/>
        <end position="43"/>
    </location>
</feature>